<proteinExistence type="predicted"/>
<organism evidence="2 3">
    <name type="scientific">Acrobeloides nanus</name>
    <dbReference type="NCBI Taxonomy" id="290746"/>
    <lineage>
        <taxon>Eukaryota</taxon>
        <taxon>Metazoa</taxon>
        <taxon>Ecdysozoa</taxon>
        <taxon>Nematoda</taxon>
        <taxon>Chromadorea</taxon>
        <taxon>Rhabditida</taxon>
        <taxon>Tylenchina</taxon>
        <taxon>Cephalobomorpha</taxon>
        <taxon>Cephaloboidea</taxon>
        <taxon>Cephalobidae</taxon>
        <taxon>Acrobeloides</taxon>
    </lineage>
</organism>
<keyword evidence="1" id="KW-0472">Membrane</keyword>
<dbReference type="AlphaFoldDB" id="A0A914CAW5"/>
<keyword evidence="1" id="KW-0812">Transmembrane</keyword>
<evidence type="ECO:0000313" key="3">
    <source>
        <dbReference type="WBParaSite" id="ACRNAN_Path_732.g2772.t1"/>
    </source>
</evidence>
<dbReference type="InterPro" id="IPR019428">
    <property type="entry name" value="7TM_GPCR_serpentine_rcpt_Str"/>
</dbReference>
<keyword evidence="2" id="KW-1185">Reference proteome</keyword>
<name>A0A914CAW5_9BILA</name>
<feature type="transmembrane region" description="Helical" evidence="1">
    <location>
        <begin position="85"/>
        <end position="108"/>
    </location>
</feature>
<sequence length="250" mass="28439">MGTYKWYIFWNSSVTYLFEFMYGLCHPEPLMPYPIMAYGGIGRLIDFGAFTPIYADIAILAVISCFYGTTMMFLYRYCQLDGPQIYYVAVYSILAFSCLLSIIVIFSISQTYSLLRANKNTFSKRTYTLYRTLINALVLEMLLSGAMVMVPLVVTITCFLLDFDFTSIIAMLSLLSASLFPTVLHLLTLFYVAPYKRAIIRIYKRLRGMPVEATTTYDLTKAPVVKKTMNYKHLGSTVTAVTSFRSHSIA</sequence>
<protein>
    <submittedName>
        <fullName evidence="3">G protein-coupled receptor</fullName>
    </submittedName>
</protein>
<keyword evidence="1" id="KW-1133">Transmembrane helix</keyword>
<accession>A0A914CAW5</accession>
<dbReference type="Pfam" id="PF10326">
    <property type="entry name" value="7TM_GPCR_Str"/>
    <property type="match status" value="1"/>
</dbReference>
<reference evidence="3" key="1">
    <citation type="submission" date="2022-11" db="UniProtKB">
        <authorList>
            <consortium name="WormBaseParasite"/>
        </authorList>
    </citation>
    <scope>IDENTIFICATION</scope>
</reference>
<dbReference type="WBParaSite" id="ACRNAN_Path_732.g2772.t1">
    <property type="protein sequence ID" value="ACRNAN_Path_732.g2772.t1"/>
    <property type="gene ID" value="ACRNAN_Path_732.g2772"/>
</dbReference>
<feature type="transmembrane region" description="Helical" evidence="1">
    <location>
        <begin position="129"/>
        <end position="156"/>
    </location>
</feature>
<feature type="transmembrane region" description="Helical" evidence="1">
    <location>
        <begin position="53"/>
        <end position="73"/>
    </location>
</feature>
<evidence type="ECO:0000256" key="1">
    <source>
        <dbReference type="SAM" id="Phobius"/>
    </source>
</evidence>
<evidence type="ECO:0000313" key="2">
    <source>
        <dbReference type="Proteomes" id="UP000887540"/>
    </source>
</evidence>
<feature type="transmembrane region" description="Helical" evidence="1">
    <location>
        <begin position="168"/>
        <end position="193"/>
    </location>
</feature>
<dbReference type="Proteomes" id="UP000887540">
    <property type="component" value="Unplaced"/>
</dbReference>